<dbReference type="AlphaFoldDB" id="E6VRV7"/>
<organism evidence="1 2">
    <name type="scientific">Pseudodesulfovibrio aespoeensis (strain ATCC 700646 / DSM 10631 / Aspo-2)</name>
    <name type="common">Desulfovibrio aespoeensis</name>
    <dbReference type="NCBI Taxonomy" id="643562"/>
    <lineage>
        <taxon>Bacteria</taxon>
        <taxon>Pseudomonadati</taxon>
        <taxon>Thermodesulfobacteriota</taxon>
        <taxon>Desulfovibrionia</taxon>
        <taxon>Desulfovibrionales</taxon>
        <taxon>Desulfovibrionaceae</taxon>
    </lineage>
</organism>
<keyword evidence="2" id="KW-1185">Reference proteome</keyword>
<reference evidence="2" key="1">
    <citation type="submission" date="2010-12" db="EMBL/GenBank/DDBJ databases">
        <title>Complete sequence of Desulfovibrio aespoeensis Aspo-2.</title>
        <authorList>
            <consortium name="US DOE Joint Genome Institute"/>
            <person name="Lucas S."/>
            <person name="Copeland A."/>
            <person name="Lapidus A."/>
            <person name="Cheng J.-F."/>
            <person name="Goodwin L."/>
            <person name="Pitluck S."/>
            <person name="Chertkov O."/>
            <person name="Misra M."/>
            <person name="Detter J.C."/>
            <person name="Han C."/>
            <person name="Tapia R."/>
            <person name="Land M."/>
            <person name="Hauser L."/>
            <person name="Kyrpides N."/>
            <person name="Ivanova N."/>
            <person name="Ovchinnikova G."/>
            <person name="Pedersen K."/>
            <person name="Jagevall S."/>
            <person name="Hazen T."/>
            <person name="Woyke T."/>
        </authorList>
    </citation>
    <scope>NUCLEOTIDE SEQUENCE [LARGE SCALE GENOMIC DNA]</scope>
    <source>
        <strain evidence="2">ATCC 700646 / DSM 10631 / Aspo-2</strain>
    </source>
</reference>
<dbReference type="EMBL" id="CP002431">
    <property type="protein sequence ID" value="ADU64244.1"/>
    <property type="molecule type" value="Genomic_DNA"/>
</dbReference>
<accession>E6VRV7</accession>
<dbReference type="KEGG" id="das:Daes_3255"/>
<name>E6VRV7_PSEA9</name>
<sequence length="75" mass="7706">MNASGITGAMTLLDVVHAHPATEPVFRSRDGQAGVCLLCAALFETLESVAATYGLDLDALLADLNRAAALPAADH</sequence>
<dbReference type="HOGENOM" id="CLU_180540_2_0_7"/>
<dbReference type="STRING" id="643562.Daes_3255"/>
<dbReference type="eggNOG" id="ENOG5033J0Y">
    <property type="taxonomic scope" value="Bacteria"/>
</dbReference>
<dbReference type="InterPro" id="IPR038062">
    <property type="entry name" value="ScdA-like_N_sf"/>
</dbReference>
<dbReference type="Proteomes" id="UP000002191">
    <property type="component" value="Chromosome"/>
</dbReference>
<dbReference type="RefSeq" id="WP_013516141.1">
    <property type="nucleotide sequence ID" value="NC_014844.1"/>
</dbReference>
<evidence type="ECO:0008006" key="3">
    <source>
        <dbReference type="Google" id="ProtNLM"/>
    </source>
</evidence>
<gene>
    <name evidence="1" type="ordered locus">Daes_3255</name>
</gene>
<evidence type="ECO:0000313" key="1">
    <source>
        <dbReference type="EMBL" id="ADU64244.1"/>
    </source>
</evidence>
<dbReference type="Gene3D" id="1.10.3910.10">
    <property type="entry name" value="SP0561-like"/>
    <property type="match status" value="1"/>
</dbReference>
<reference evidence="1 2" key="2">
    <citation type="journal article" date="2014" name="Genome Announc.">
        <title>Complete Genome Sequence of the Subsurface, Mesophilic Sulfate-Reducing Bacterium Desulfovibrio aespoeensis Aspo-2.</title>
        <authorList>
            <person name="Pedersen K."/>
            <person name="Bengtsson A."/>
            <person name="Edlund J."/>
            <person name="Rabe L."/>
            <person name="Hazen T."/>
            <person name="Chakraborty R."/>
            <person name="Goodwin L."/>
            <person name="Shapiro N."/>
        </authorList>
    </citation>
    <scope>NUCLEOTIDE SEQUENCE [LARGE SCALE GENOMIC DNA]</scope>
    <source>
        <strain evidence="2">ATCC 700646 / DSM 10631 / Aspo-2</strain>
    </source>
</reference>
<protein>
    <recommendedName>
        <fullName evidence="3">DUF1858 domain-containing protein</fullName>
    </recommendedName>
</protein>
<proteinExistence type="predicted"/>
<dbReference type="SUPFAM" id="SSF140683">
    <property type="entry name" value="SP0561-like"/>
    <property type="match status" value="1"/>
</dbReference>
<evidence type="ECO:0000313" key="2">
    <source>
        <dbReference type="Proteomes" id="UP000002191"/>
    </source>
</evidence>